<keyword evidence="1" id="KW-0732">Signal</keyword>
<comment type="caution">
    <text evidence="2">The sequence shown here is derived from an EMBL/GenBank/DDBJ whole genome shotgun (WGS) entry which is preliminary data.</text>
</comment>
<dbReference type="EMBL" id="BAAAEW010000004">
    <property type="protein sequence ID" value="GAA0744029.1"/>
    <property type="molecule type" value="Genomic_DNA"/>
</dbReference>
<sequence>MLACAAALAAGLPAAASAAEPRAGDGTWSIGLYGGKLIKDNLLDIVPHAFEGKITGQNTVIEGVLVRRSLQDFGWMKSWSDWGGIPVFNGLEFGAFHHHGGLDTDELIAAWRVGATGASFGGLNIDLAGSFGVSHAFGGEPYDNPDHHKSSDNYATLFYMAPEVVLHHDALPGWQLGFRIHHRSGIYGLVAPSKVGSNHVGMYLMRDF</sequence>
<evidence type="ECO:0000313" key="3">
    <source>
        <dbReference type="Proteomes" id="UP001500279"/>
    </source>
</evidence>
<evidence type="ECO:0008006" key="4">
    <source>
        <dbReference type="Google" id="ProtNLM"/>
    </source>
</evidence>
<organism evidence="2 3">
    <name type="scientific">Ideonella azotifigens</name>
    <dbReference type="NCBI Taxonomy" id="513160"/>
    <lineage>
        <taxon>Bacteria</taxon>
        <taxon>Pseudomonadati</taxon>
        <taxon>Pseudomonadota</taxon>
        <taxon>Betaproteobacteria</taxon>
        <taxon>Burkholderiales</taxon>
        <taxon>Sphaerotilaceae</taxon>
        <taxon>Ideonella</taxon>
    </lineage>
</organism>
<evidence type="ECO:0000313" key="2">
    <source>
        <dbReference type="EMBL" id="GAA0744029.1"/>
    </source>
</evidence>
<feature type="signal peptide" evidence="1">
    <location>
        <begin position="1"/>
        <end position="18"/>
    </location>
</feature>
<evidence type="ECO:0000256" key="1">
    <source>
        <dbReference type="SAM" id="SignalP"/>
    </source>
</evidence>
<accession>A0ABN1JPE4</accession>
<gene>
    <name evidence="2" type="ORF">GCM10009107_09140</name>
</gene>
<name>A0ABN1JPE4_9BURK</name>
<feature type="chain" id="PRO_5047046125" description="Acyloxyacyl hydrolase" evidence="1">
    <location>
        <begin position="19"/>
        <end position="208"/>
    </location>
</feature>
<reference evidence="2 3" key="1">
    <citation type="journal article" date="2019" name="Int. J. Syst. Evol. Microbiol.">
        <title>The Global Catalogue of Microorganisms (GCM) 10K type strain sequencing project: providing services to taxonomists for standard genome sequencing and annotation.</title>
        <authorList>
            <consortium name="The Broad Institute Genomics Platform"/>
            <consortium name="The Broad Institute Genome Sequencing Center for Infectious Disease"/>
            <person name="Wu L."/>
            <person name="Ma J."/>
        </authorList>
    </citation>
    <scope>NUCLEOTIDE SEQUENCE [LARGE SCALE GENOMIC DNA]</scope>
    <source>
        <strain evidence="2 3">JCM 15503</strain>
    </source>
</reference>
<keyword evidence="3" id="KW-1185">Reference proteome</keyword>
<proteinExistence type="predicted"/>
<dbReference type="Proteomes" id="UP001500279">
    <property type="component" value="Unassembled WGS sequence"/>
</dbReference>
<protein>
    <recommendedName>
        <fullName evidence="4">Acyloxyacyl hydrolase</fullName>
    </recommendedName>
</protein>